<dbReference type="OrthoDB" id="940131at2"/>
<feature type="transmembrane region" description="Helical" evidence="1">
    <location>
        <begin position="17"/>
        <end position="37"/>
    </location>
</feature>
<keyword evidence="3" id="KW-1185">Reference proteome</keyword>
<feature type="transmembrane region" description="Helical" evidence="1">
    <location>
        <begin position="85"/>
        <end position="105"/>
    </location>
</feature>
<keyword evidence="1" id="KW-0472">Membrane</keyword>
<feature type="transmembrane region" description="Helical" evidence="1">
    <location>
        <begin position="251"/>
        <end position="280"/>
    </location>
</feature>
<accession>A0A1I1RHC2</accession>
<feature type="transmembrane region" description="Helical" evidence="1">
    <location>
        <begin position="162"/>
        <end position="184"/>
    </location>
</feature>
<evidence type="ECO:0000313" key="2">
    <source>
        <dbReference type="EMBL" id="SFD33711.1"/>
    </source>
</evidence>
<gene>
    <name evidence="2" type="ORF">SAMN05216167_104410</name>
</gene>
<feature type="transmembrane region" description="Helical" evidence="1">
    <location>
        <begin position="125"/>
        <end position="150"/>
    </location>
</feature>
<evidence type="ECO:0008006" key="4">
    <source>
        <dbReference type="Google" id="ProtNLM"/>
    </source>
</evidence>
<evidence type="ECO:0000256" key="1">
    <source>
        <dbReference type="SAM" id="Phobius"/>
    </source>
</evidence>
<dbReference type="STRING" id="662367.SAMN05216167_104410"/>
<dbReference type="AlphaFoldDB" id="A0A1I1RHC2"/>
<dbReference type="EMBL" id="FOLQ01000004">
    <property type="protein sequence ID" value="SFD33711.1"/>
    <property type="molecule type" value="Genomic_DNA"/>
</dbReference>
<keyword evidence="1" id="KW-1133">Transmembrane helix</keyword>
<organism evidence="2 3">
    <name type="scientific">Spirosoma endophyticum</name>
    <dbReference type="NCBI Taxonomy" id="662367"/>
    <lineage>
        <taxon>Bacteria</taxon>
        <taxon>Pseudomonadati</taxon>
        <taxon>Bacteroidota</taxon>
        <taxon>Cytophagia</taxon>
        <taxon>Cytophagales</taxon>
        <taxon>Cytophagaceae</taxon>
        <taxon>Spirosoma</taxon>
    </lineage>
</organism>
<proteinExistence type="predicted"/>
<evidence type="ECO:0000313" key="3">
    <source>
        <dbReference type="Proteomes" id="UP000198598"/>
    </source>
</evidence>
<dbReference type="Proteomes" id="UP000198598">
    <property type="component" value="Unassembled WGS sequence"/>
</dbReference>
<name>A0A1I1RHC2_9BACT</name>
<feature type="transmembrane region" description="Helical" evidence="1">
    <location>
        <begin position="219"/>
        <end position="239"/>
    </location>
</feature>
<keyword evidence="1" id="KW-0812">Transmembrane</keyword>
<protein>
    <recommendedName>
        <fullName evidence="4">Membrane domain of glycerophosphoryl diester phosphodiesterase</fullName>
    </recommendedName>
</protein>
<dbReference type="RefSeq" id="WP_093827032.1">
    <property type="nucleotide sequence ID" value="NZ_FOLQ01000004.1"/>
</dbReference>
<sequence>MNSLSLAFWQTIRSVRLLWLMYGITLVLGLLVALPFYNTLKIEDQNSLAFMKLLDGFDYTVYSDFMQRSERAITPLMSVGRWLGVLYVFLSVFFAGGILAQFAQLSQPFSIGLFWRGCSHYVRRFLQLFFVTLLFVLVGGGLWLVMGTLAGIALSGTLTERGLFWIGALFFTLFAMTATFLLCVGDYAKVIMFRENESNAFRAFGRAGRLVLRNIGKTYGLYVLLILIGTALFGVYFLLDEAILMSNWSTILGMLIVQQGLIFARVGLKVWSLGIAYAVYERLPKPVLPPAPVVEHIPESRNDDDQILLSE</sequence>
<reference evidence="2 3" key="1">
    <citation type="submission" date="2016-10" db="EMBL/GenBank/DDBJ databases">
        <authorList>
            <person name="de Groot N.N."/>
        </authorList>
    </citation>
    <scope>NUCLEOTIDE SEQUENCE [LARGE SCALE GENOMIC DNA]</scope>
    <source>
        <strain evidence="2 3">DSM 26130</strain>
    </source>
</reference>